<feature type="compositionally biased region" description="Polar residues" evidence="1">
    <location>
        <begin position="58"/>
        <end position="71"/>
    </location>
</feature>
<feature type="region of interest" description="Disordered" evidence="1">
    <location>
        <begin position="85"/>
        <end position="109"/>
    </location>
</feature>
<evidence type="ECO:0000313" key="3">
    <source>
        <dbReference type="Proteomes" id="UP000053789"/>
    </source>
</evidence>
<dbReference type="GeneID" id="27694575"/>
<keyword evidence="3" id="KW-1185">Reference proteome</keyword>
<evidence type="ECO:0000256" key="1">
    <source>
        <dbReference type="SAM" id="MobiDB-lite"/>
    </source>
</evidence>
<proteinExistence type="predicted"/>
<feature type="compositionally biased region" description="Basic and acidic residues" evidence="1">
    <location>
        <begin position="90"/>
        <end position="103"/>
    </location>
</feature>
<feature type="region of interest" description="Disordered" evidence="1">
    <location>
        <begin position="36"/>
        <end position="71"/>
    </location>
</feature>
<dbReference type="RefSeq" id="XP_016624732.1">
    <property type="nucleotide sequence ID" value="XM_016759404.1"/>
</dbReference>
<protein>
    <submittedName>
        <fullName evidence="2">Uncharacterized protein</fullName>
    </submittedName>
</protein>
<reference evidence="2" key="1">
    <citation type="submission" date="2015-01" db="EMBL/GenBank/DDBJ databases">
        <title>The Genome Sequence of Cladophialophora bantiana CBS 173.52.</title>
        <authorList>
            <consortium name="The Broad Institute Genomics Platform"/>
            <person name="Cuomo C."/>
            <person name="de Hoog S."/>
            <person name="Gorbushina A."/>
            <person name="Stielow B."/>
            <person name="Teixiera M."/>
            <person name="Abouelleil A."/>
            <person name="Chapman S.B."/>
            <person name="Priest M."/>
            <person name="Young S.K."/>
            <person name="Wortman J."/>
            <person name="Nusbaum C."/>
            <person name="Birren B."/>
        </authorList>
    </citation>
    <scope>NUCLEOTIDE SEQUENCE [LARGE SCALE GENOMIC DNA]</scope>
    <source>
        <strain evidence="2">CBS 173.52</strain>
    </source>
</reference>
<dbReference type="HOGENOM" id="CLU_166315_0_0_1"/>
<name>A0A0D2HXF3_CLAB1</name>
<sequence length="109" mass="11041">MSSNQQQSSSSSDSQASLLGGHVDYVQGAISSAAGYSSGAQTKAAAVQEIKDAKAQSDPESAQGQPTQSSVLGMLENAAGTVTGCEGMVEEGKQRMPEKRGTEEQSGTG</sequence>
<organism evidence="2 3">
    <name type="scientific">Cladophialophora bantiana (strain ATCC 10958 / CBS 173.52 / CDC B-1940 / NIH 8579)</name>
    <name type="common">Xylohypha bantiana</name>
    <dbReference type="NCBI Taxonomy" id="1442370"/>
    <lineage>
        <taxon>Eukaryota</taxon>
        <taxon>Fungi</taxon>
        <taxon>Dikarya</taxon>
        <taxon>Ascomycota</taxon>
        <taxon>Pezizomycotina</taxon>
        <taxon>Eurotiomycetes</taxon>
        <taxon>Chaetothyriomycetidae</taxon>
        <taxon>Chaetothyriales</taxon>
        <taxon>Herpotrichiellaceae</taxon>
        <taxon>Cladophialophora</taxon>
    </lineage>
</organism>
<evidence type="ECO:0000313" key="2">
    <source>
        <dbReference type="EMBL" id="KIW98063.1"/>
    </source>
</evidence>
<accession>A0A0D2HXF3</accession>
<dbReference type="AlphaFoldDB" id="A0A0D2HXF3"/>
<gene>
    <name evidence="2" type="ORF">Z519_01647</name>
</gene>
<dbReference type="OrthoDB" id="9999611at2759"/>
<dbReference type="VEuPathDB" id="FungiDB:Z519_01647"/>
<dbReference type="EMBL" id="KN846981">
    <property type="protein sequence ID" value="KIW98063.1"/>
    <property type="molecule type" value="Genomic_DNA"/>
</dbReference>
<dbReference type="Proteomes" id="UP000053789">
    <property type="component" value="Unassembled WGS sequence"/>
</dbReference>